<reference evidence="4 5" key="1">
    <citation type="submission" date="2025-04" db="UniProtKB">
        <authorList>
            <consortium name="RefSeq"/>
        </authorList>
    </citation>
    <scope>IDENTIFICATION</scope>
    <source>
        <tissue evidence="4 5">Young leaves</tissue>
    </source>
</reference>
<dbReference type="GO" id="GO:0005634">
    <property type="term" value="C:nucleus"/>
    <property type="evidence" value="ECO:0007669"/>
    <property type="project" value="TreeGrafter"/>
</dbReference>
<dbReference type="GO" id="GO:0036297">
    <property type="term" value="P:interstrand cross-link repair"/>
    <property type="evidence" value="ECO:0007669"/>
    <property type="project" value="TreeGrafter"/>
</dbReference>
<protein>
    <submittedName>
        <fullName evidence="4 5">Exonuclease V, chloroplastic</fullName>
    </submittedName>
</protein>
<dbReference type="KEGG" id="cmax:111483632"/>
<evidence type="ECO:0000256" key="1">
    <source>
        <dbReference type="ARBA" id="ARBA00009797"/>
    </source>
</evidence>
<gene>
    <name evidence="4 5 6" type="primary">LOC111483632</name>
</gene>
<dbReference type="Gene3D" id="3.90.320.10">
    <property type="match status" value="1"/>
</dbReference>
<dbReference type="GeneID" id="111483632"/>
<keyword evidence="3" id="KW-1185">Reference proteome</keyword>
<evidence type="ECO:0000313" key="6">
    <source>
        <dbReference type="RefSeq" id="XP_022985624.1"/>
    </source>
</evidence>
<evidence type="ECO:0000256" key="2">
    <source>
        <dbReference type="SAM" id="MobiDB-lite"/>
    </source>
</evidence>
<dbReference type="InterPro" id="IPR019190">
    <property type="entry name" value="EXOV"/>
</dbReference>
<comment type="similarity">
    <text evidence="1">Belongs to the EXO5 family.</text>
</comment>
<dbReference type="OrthoDB" id="354769at2759"/>
<name>A0A6J1J5D7_CUCMA</name>
<evidence type="ECO:0000313" key="4">
    <source>
        <dbReference type="RefSeq" id="XP_022985622.1"/>
    </source>
</evidence>
<dbReference type="PANTHER" id="PTHR14464:SF4">
    <property type="entry name" value="EXONUCLEASE V"/>
    <property type="match status" value="1"/>
</dbReference>
<keyword evidence="4 5" id="KW-0540">Nuclease</keyword>
<dbReference type="Proteomes" id="UP000504608">
    <property type="component" value="Unplaced"/>
</dbReference>
<feature type="region of interest" description="Disordered" evidence="2">
    <location>
        <begin position="1"/>
        <end position="41"/>
    </location>
</feature>
<keyword evidence="4 5" id="KW-0378">Hydrolase</keyword>
<evidence type="ECO:0000313" key="3">
    <source>
        <dbReference type="Proteomes" id="UP000504608"/>
    </source>
</evidence>
<dbReference type="AlphaFoldDB" id="A0A6J1J5D7"/>
<dbReference type="RefSeq" id="XP_022985624.1">
    <property type="nucleotide sequence ID" value="XM_023129856.1"/>
</dbReference>
<dbReference type="RefSeq" id="XP_022985622.1">
    <property type="nucleotide sequence ID" value="XM_023129854.1"/>
</dbReference>
<proteinExistence type="inferred from homology"/>
<dbReference type="InterPro" id="IPR011604">
    <property type="entry name" value="PDDEXK-like_dom_sf"/>
</dbReference>
<dbReference type="Pfam" id="PF09810">
    <property type="entry name" value="Exo5"/>
    <property type="match status" value="3"/>
</dbReference>
<sequence>MAIATVTCPRSPNSFPLDRPKMADSSSGLPPYNDDDNTHKGVPNIPVEIVSDEEMALIEAALAAAVTTARSSSSAIHPPSCSSQNLFNTRSIHSITLLSKRGLPSSQLDVEDLCKSSSTQKKIKVNESLLQRFRRNKGLAVTDITRTEWCEKQMELCLLSGVRKKTKAMEAGIARHAMLEAEVVKKVKVQVKSAEDNWALKLLNFTFGVNQLLFEGLTRELPVMGLVEGVWMVGVIDEIQMLEIGTCKVPMLIDTKTRMRHTIPAEPQQRNGKLQLMCYKFLLDCLICDGFSTRQFFDFFSLNPHSILSEEIADSSASFGFTAKTLDDVVRYYINCCSMLPPTHNQLLLRYESQKDQSIIREDEFAYDHGWLKSQLETSLQVWHGQREPECTPPEERWKCRHCQYASDCPANASLDPTRKPE</sequence>
<organism evidence="3 4">
    <name type="scientific">Cucurbita maxima</name>
    <name type="common">Pumpkin</name>
    <name type="synonym">Winter squash</name>
    <dbReference type="NCBI Taxonomy" id="3661"/>
    <lineage>
        <taxon>Eukaryota</taxon>
        <taxon>Viridiplantae</taxon>
        <taxon>Streptophyta</taxon>
        <taxon>Embryophyta</taxon>
        <taxon>Tracheophyta</taxon>
        <taxon>Spermatophyta</taxon>
        <taxon>Magnoliopsida</taxon>
        <taxon>eudicotyledons</taxon>
        <taxon>Gunneridae</taxon>
        <taxon>Pentapetalae</taxon>
        <taxon>rosids</taxon>
        <taxon>fabids</taxon>
        <taxon>Cucurbitales</taxon>
        <taxon>Cucurbitaceae</taxon>
        <taxon>Cucurbiteae</taxon>
        <taxon>Cucurbita</taxon>
    </lineage>
</organism>
<accession>A0A6J1J5D7</accession>
<evidence type="ECO:0000313" key="5">
    <source>
        <dbReference type="RefSeq" id="XP_022985623.1"/>
    </source>
</evidence>
<dbReference type="RefSeq" id="XP_022985623.1">
    <property type="nucleotide sequence ID" value="XM_023129855.1"/>
</dbReference>
<dbReference type="PANTHER" id="PTHR14464">
    <property type="entry name" value="EXONUCLEASE V"/>
    <property type="match status" value="1"/>
</dbReference>
<dbReference type="GO" id="GO:0045145">
    <property type="term" value="F:single-stranded DNA 5'-3' DNA exonuclease activity"/>
    <property type="evidence" value="ECO:0007669"/>
    <property type="project" value="InterPro"/>
</dbReference>
<keyword evidence="4 5" id="KW-0269">Exonuclease</keyword>